<dbReference type="Pfam" id="PF14039">
    <property type="entry name" value="YusW"/>
    <property type="match status" value="1"/>
</dbReference>
<dbReference type="AlphaFoldDB" id="A0A285CR18"/>
<name>A0A285CR18_9BACI</name>
<evidence type="ECO:0000313" key="2">
    <source>
        <dbReference type="Proteomes" id="UP000219546"/>
    </source>
</evidence>
<sequence>MPKFLPLLFLLLVATSCEGPNETVNPPPPITNEQEGILVGQNPFHYSFFELDVKYHGIDDKLLAQYRFIEDEVFAKYSDHDENVDLDGEEAFQLLKPKLTALSLTKETSANQLMTRLFEQFPIRNDFRLVEVKVRFMDGEEKVFKRFHDEAQELYSKVK</sequence>
<dbReference type="RefSeq" id="WP_179714223.1">
    <property type="nucleotide sequence ID" value="NZ_JBEPMQ010000002.1"/>
</dbReference>
<reference evidence="1 2" key="1">
    <citation type="submission" date="2017-08" db="EMBL/GenBank/DDBJ databases">
        <authorList>
            <person name="de Groot N.N."/>
        </authorList>
    </citation>
    <scope>NUCLEOTIDE SEQUENCE [LARGE SCALE GENOMIC DNA]</scope>
    <source>
        <strain evidence="1 2">JC228</strain>
    </source>
</reference>
<accession>A0A285CR18</accession>
<protein>
    <submittedName>
        <fullName evidence="1">YusW-like protein</fullName>
    </submittedName>
</protein>
<evidence type="ECO:0000313" key="1">
    <source>
        <dbReference type="EMBL" id="SNX69971.1"/>
    </source>
</evidence>
<dbReference type="EMBL" id="OAOP01000003">
    <property type="protein sequence ID" value="SNX69971.1"/>
    <property type="molecule type" value="Genomic_DNA"/>
</dbReference>
<organism evidence="1 2">
    <name type="scientific">Bacillus oleivorans</name>
    <dbReference type="NCBI Taxonomy" id="1448271"/>
    <lineage>
        <taxon>Bacteria</taxon>
        <taxon>Bacillati</taxon>
        <taxon>Bacillota</taxon>
        <taxon>Bacilli</taxon>
        <taxon>Bacillales</taxon>
        <taxon>Bacillaceae</taxon>
        <taxon>Bacillus</taxon>
    </lineage>
</organism>
<dbReference type="Proteomes" id="UP000219546">
    <property type="component" value="Unassembled WGS sequence"/>
</dbReference>
<gene>
    <name evidence="1" type="ORF">SAMN05877753_103353</name>
</gene>
<dbReference type="InterPro" id="IPR025623">
    <property type="entry name" value="YusW"/>
</dbReference>
<dbReference type="PROSITE" id="PS51257">
    <property type="entry name" value="PROKAR_LIPOPROTEIN"/>
    <property type="match status" value="1"/>
</dbReference>
<proteinExistence type="predicted"/>
<keyword evidence="2" id="KW-1185">Reference proteome</keyword>